<feature type="compositionally biased region" description="Basic residues" evidence="1">
    <location>
        <begin position="1"/>
        <end position="17"/>
    </location>
</feature>
<dbReference type="eggNOG" id="ENOG502RTF9">
    <property type="taxonomic scope" value="Eukaryota"/>
</dbReference>
<feature type="compositionally biased region" description="Basic and acidic residues" evidence="1">
    <location>
        <begin position="226"/>
        <end position="238"/>
    </location>
</feature>
<dbReference type="EMBL" id="CH479179">
    <property type="protein sequence ID" value="EDW24785.1"/>
    <property type="molecule type" value="Genomic_DNA"/>
</dbReference>
<evidence type="ECO:0000256" key="1">
    <source>
        <dbReference type="SAM" id="MobiDB-lite"/>
    </source>
</evidence>
<feature type="compositionally biased region" description="Polar residues" evidence="1">
    <location>
        <begin position="77"/>
        <end position="89"/>
    </location>
</feature>
<feature type="compositionally biased region" description="Low complexity" evidence="1">
    <location>
        <begin position="32"/>
        <end position="41"/>
    </location>
</feature>
<sequence>MFNLLRRSRQRKTPNKSKNHDTSDEEDRSNKESSPSSLSSSLRRRESESNRHSYADSGIGVHDEEHQQKMQPPQPLPRSSSATSATQPLLQRRDNRSPFARDGYSTDCEETLLQCDELDDERDLSERLVCIESISLPDVVVESTTASSTTATASTTNGSSSSTEAQININIANGAGANSLGNVHFIPIHVEGRSRSNSPKQRSRDDSCLGESLEITEDGSVLNKPALKEHSYETHELR</sequence>
<accession>B4G5B9</accession>
<organism evidence="3">
    <name type="scientific">Drosophila persimilis</name>
    <name type="common">Fruit fly</name>
    <dbReference type="NCBI Taxonomy" id="7234"/>
    <lineage>
        <taxon>Eukaryota</taxon>
        <taxon>Metazoa</taxon>
        <taxon>Ecdysozoa</taxon>
        <taxon>Arthropoda</taxon>
        <taxon>Hexapoda</taxon>
        <taxon>Insecta</taxon>
        <taxon>Pterygota</taxon>
        <taxon>Neoptera</taxon>
        <taxon>Endopterygota</taxon>
        <taxon>Diptera</taxon>
        <taxon>Brachycera</taxon>
        <taxon>Muscomorpha</taxon>
        <taxon>Ephydroidea</taxon>
        <taxon>Drosophilidae</taxon>
        <taxon>Drosophila</taxon>
        <taxon>Sophophora</taxon>
    </lineage>
</organism>
<protein>
    <submittedName>
        <fullName evidence="2">GL23207</fullName>
    </submittedName>
</protein>
<feature type="region of interest" description="Disordered" evidence="1">
    <location>
        <begin position="219"/>
        <end position="238"/>
    </location>
</feature>
<dbReference type="AlphaFoldDB" id="B4G5B9"/>
<dbReference type="Proteomes" id="UP000008744">
    <property type="component" value="Unassembled WGS sequence"/>
</dbReference>
<reference evidence="2 3" key="1">
    <citation type="journal article" date="2007" name="Nature">
        <title>Evolution of genes and genomes on the Drosophila phylogeny.</title>
        <authorList>
            <consortium name="Drosophila 12 Genomes Consortium"/>
            <person name="Clark A.G."/>
            <person name="Eisen M.B."/>
            <person name="Smith D.R."/>
            <person name="Bergman C.M."/>
            <person name="Oliver B."/>
            <person name="Markow T.A."/>
            <person name="Kaufman T.C."/>
            <person name="Kellis M."/>
            <person name="Gelbart W."/>
            <person name="Iyer V.N."/>
            <person name="Pollard D.A."/>
            <person name="Sackton T.B."/>
            <person name="Larracuente A.M."/>
            <person name="Singh N.D."/>
            <person name="Abad J.P."/>
            <person name="Abt D.N."/>
            <person name="Adryan B."/>
            <person name="Aguade M."/>
            <person name="Akashi H."/>
            <person name="Anderson W.W."/>
            <person name="Aquadro C.F."/>
            <person name="Ardell D.H."/>
            <person name="Arguello R."/>
            <person name="Artieri C.G."/>
            <person name="Barbash D.A."/>
            <person name="Barker D."/>
            <person name="Barsanti P."/>
            <person name="Batterham P."/>
            <person name="Batzoglou S."/>
            <person name="Begun D."/>
            <person name="Bhutkar A."/>
            <person name="Blanco E."/>
            <person name="Bosak S.A."/>
            <person name="Bradley R.K."/>
            <person name="Brand A.D."/>
            <person name="Brent M.R."/>
            <person name="Brooks A.N."/>
            <person name="Brown R.H."/>
            <person name="Butlin R.K."/>
            <person name="Caggese C."/>
            <person name="Calvi B.R."/>
            <person name="Bernardo de Carvalho A."/>
            <person name="Caspi A."/>
            <person name="Castrezana S."/>
            <person name="Celniker S.E."/>
            <person name="Chang J.L."/>
            <person name="Chapple C."/>
            <person name="Chatterji S."/>
            <person name="Chinwalla A."/>
            <person name="Civetta A."/>
            <person name="Clifton S.W."/>
            <person name="Comeron J.M."/>
            <person name="Costello J.C."/>
            <person name="Coyne J.A."/>
            <person name="Daub J."/>
            <person name="David R.G."/>
            <person name="Delcher A.L."/>
            <person name="Delehaunty K."/>
            <person name="Do C.B."/>
            <person name="Ebling H."/>
            <person name="Edwards K."/>
            <person name="Eickbush T."/>
            <person name="Evans J.D."/>
            <person name="Filipski A."/>
            <person name="Findeiss S."/>
            <person name="Freyhult E."/>
            <person name="Fulton L."/>
            <person name="Fulton R."/>
            <person name="Garcia A.C."/>
            <person name="Gardiner A."/>
            <person name="Garfield D.A."/>
            <person name="Garvin B.E."/>
            <person name="Gibson G."/>
            <person name="Gilbert D."/>
            <person name="Gnerre S."/>
            <person name="Godfrey J."/>
            <person name="Good R."/>
            <person name="Gotea V."/>
            <person name="Gravely B."/>
            <person name="Greenberg A.J."/>
            <person name="Griffiths-Jones S."/>
            <person name="Gross S."/>
            <person name="Guigo R."/>
            <person name="Gustafson E.A."/>
            <person name="Haerty W."/>
            <person name="Hahn M.W."/>
            <person name="Halligan D.L."/>
            <person name="Halpern A.L."/>
            <person name="Halter G.M."/>
            <person name="Han M.V."/>
            <person name="Heger A."/>
            <person name="Hillier L."/>
            <person name="Hinrichs A.S."/>
            <person name="Holmes I."/>
            <person name="Hoskins R.A."/>
            <person name="Hubisz M.J."/>
            <person name="Hultmark D."/>
            <person name="Huntley M.A."/>
            <person name="Jaffe D.B."/>
            <person name="Jagadeeshan S."/>
            <person name="Jeck W.R."/>
            <person name="Johnson J."/>
            <person name="Jones C.D."/>
            <person name="Jordan W.C."/>
            <person name="Karpen G.H."/>
            <person name="Kataoka E."/>
            <person name="Keightley P.D."/>
            <person name="Kheradpour P."/>
            <person name="Kirkness E.F."/>
            <person name="Koerich L.B."/>
            <person name="Kristiansen K."/>
            <person name="Kudrna D."/>
            <person name="Kulathinal R.J."/>
            <person name="Kumar S."/>
            <person name="Kwok R."/>
            <person name="Lander E."/>
            <person name="Langley C.H."/>
            <person name="Lapoint R."/>
            <person name="Lazzaro B.P."/>
            <person name="Lee S.J."/>
            <person name="Levesque L."/>
            <person name="Li R."/>
            <person name="Lin C.F."/>
            <person name="Lin M.F."/>
            <person name="Lindblad-Toh K."/>
            <person name="Llopart A."/>
            <person name="Long M."/>
            <person name="Low L."/>
            <person name="Lozovsky E."/>
            <person name="Lu J."/>
            <person name="Luo M."/>
            <person name="Machado C.A."/>
            <person name="Makalowski W."/>
            <person name="Marzo M."/>
            <person name="Matsuda M."/>
            <person name="Matzkin L."/>
            <person name="McAllister B."/>
            <person name="McBride C.S."/>
            <person name="McKernan B."/>
            <person name="McKernan K."/>
            <person name="Mendez-Lago M."/>
            <person name="Minx P."/>
            <person name="Mollenhauer M.U."/>
            <person name="Montooth K."/>
            <person name="Mount S.M."/>
            <person name="Mu X."/>
            <person name="Myers E."/>
            <person name="Negre B."/>
            <person name="Newfeld S."/>
            <person name="Nielsen R."/>
            <person name="Noor M.A."/>
            <person name="O'Grady P."/>
            <person name="Pachter L."/>
            <person name="Papaceit M."/>
            <person name="Parisi M.J."/>
            <person name="Parisi M."/>
            <person name="Parts L."/>
            <person name="Pedersen J.S."/>
            <person name="Pesole G."/>
            <person name="Phillippy A.M."/>
            <person name="Ponting C.P."/>
            <person name="Pop M."/>
            <person name="Porcelli D."/>
            <person name="Powell J.R."/>
            <person name="Prohaska S."/>
            <person name="Pruitt K."/>
            <person name="Puig M."/>
            <person name="Quesneville H."/>
            <person name="Ram K.R."/>
            <person name="Rand D."/>
            <person name="Rasmussen M.D."/>
            <person name="Reed L.K."/>
            <person name="Reenan R."/>
            <person name="Reily A."/>
            <person name="Remington K.A."/>
            <person name="Rieger T.T."/>
            <person name="Ritchie M.G."/>
            <person name="Robin C."/>
            <person name="Rogers Y.H."/>
            <person name="Rohde C."/>
            <person name="Rozas J."/>
            <person name="Rubenfield M.J."/>
            <person name="Ruiz A."/>
            <person name="Russo S."/>
            <person name="Salzberg S.L."/>
            <person name="Sanchez-Gracia A."/>
            <person name="Saranga D.J."/>
            <person name="Sato H."/>
            <person name="Schaeffer S.W."/>
            <person name="Schatz M.C."/>
            <person name="Schlenke T."/>
            <person name="Schwartz R."/>
            <person name="Segarra C."/>
            <person name="Singh R.S."/>
            <person name="Sirot L."/>
            <person name="Sirota M."/>
            <person name="Sisneros N.B."/>
            <person name="Smith C.D."/>
            <person name="Smith T.F."/>
            <person name="Spieth J."/>
            <person name="Stage D.E."/>
            <person name="Stark A."/>
            <person name="Stephan W."/>
            <person name="Strausberg R.L."/>
            <person name="Strempel S."/>
            <person name="Sturgill D."/>
            <person name="Sutton G."/>
            <person name="Sutton G.G."/>
            <person name="Tao W."/>
            <person name="Teichmann S."/>
            <person name="Tobari Y.N."/>
            <person name="Tomimura Y."/>
            <person name="Tsolas J.M."/>
            <person name="Valente V.L."/>
            <person name="Venter E."/>
            <person name="Venter J.C."/>
            <person name="Vicario S."/>
            <person name="Vieira F.G."/>
            <person name="Vilella A.J."/>
            <person name="Villasante A."/>
            <person name="Walenz B."/>
            <person name="Wang J."/>
            <person name="Wasserman M."/>
            <person name="Watts T."/>
            <person name="Wilson D."/>
            <person name="Wilson R.K."/>
            <person name="Wing R.A."/>
            <person name="Wolfner M.F."/>
            <person name="Wong A."/>
            <person name="Wong G.K."/>
            <person name="Wu C.I."/>
            <person name="Wu G."/>
            <person name="Yamamoto D."/>
            <person name="Yang H.P."/>
            <person name="Yang S.P."/>
            <person name="Yorke J.A."/>
            <person name="Yoshida K."/>
            <person name="Zdobnov E."/>
            <person name="Zhang P."/>
            <person name="Zhang Y."/>
            <person name="Zimin A.V."/>
            <person name="Baldwin J."/>
            <person name="Abdouelleil A."/>
            <person name="Abdulkadir J."/>
            <person name="Abebe A."/>
            <person name="Abera B."/>
            <person name="Abreu J."/>
            <person name="Acer S.C."/>
            <person name="Aftuck L."/>
            <person name="Alexander A."/>
            <person name="An P."/>
            <person name="Anderson E."/>
            <person name="Anderson S."/>
            <person name="Arachi H."/>
            <person name="Azer M."/>
            <person name="Bachantsang P."/>
            <person name="Barry A."/>
            <person name="Bayul T."/>
            <person name="Berlin A."/>
            <person name="Bessette D."/>
            <person name="Bloom T."/>
            <person name="Blye J."/>
            <person name="Boguslavskiy L."/>
            <person name="Bonnet C."/>
            <person name="Boukhgalter B."/>
            <person name="Bourzgui I."/>
            <person name="Brown A."/>
            <person name="Cahill P."/>
            <person name="Channer S."/>
            <person name="Cheshatsang Y."/>
            <person name="Chuda L."/>
            <person name="Citroen M."/>
            <person name="Collymore A."/>
            <person name="Cooke P."/>
            <person name="Costello M."/>
            <person name="D'Aco K."/>
            <person name="Daza R."/>
            <person name="De Haan G."/>
            <person name="DeGray S."/>
            <person name="DeMaso C."/>
            <person name="Dhargay N."/>
            <person name="Dooley K."/>
            <person name="Dooley E."/>
            <person name="Doricent M."/>
            <person name="Dorje P."/>
            <person name="Dorjee K."/>
            <person name="Dupes A."/>
            <person name="Elong R."/>
            <person name="Falk J."/>
            <person name="Farina A."/>
            <person name="Faro S."/>
            <person name="Ferguson D."/>
            <person name="Fisher S."/>
            <person name="Foley C.D."/>
            <person name="Franke A."/>
            <person name="Friedrich D."/>
            <person name="Gadbois L."/>
            <person name="Gearin G."/>
            <person name="Gearin C.R."/>
            <person name="Giannoukos G."/>
            <person name="Goode T."/>
            <person name="Graham J."/>
            <person name="Grandbois E."/>
            <person name="Grewal S."/>
            <person name="Gyaltsen K."/>
            <person name="Hafez N."/>
            <person name="Hagos B."/>
            <person name="Hall J."/>
            <person name="Henson C."/>
            <person name="Hollinger A."/>
            <person name="Honan T."/>
            <person name="Huard M.D."/>
            <person name="Hughes L."/>
            <person name="Hurhula B."/>
            <person name="Husby M.E."/>
            <person name="Kamat A."/>
            <person name="Kanga B."/>
            <person name="Kashin S."/>
            <person name="Khazanovich D."/>
            <person name="Kisner P."/>
            <person name="Lance K."/>
            <person name="Lara M."/>
            <person name="Lee W."/>
            <person name="Lennon N."/>
            <person name="Letendre F."/>
            <person name="LeVine R."/>
            <person name="Lipovsky A."/>
            <person name="Liu X."/>
            <person name="Liu J."/>
            <person name="Liu S."/>
            <person name="Lokyitsang T."/>
            <person name="Lokyitsang Y."/>
            <person name="Lubonja R."/>
            <person name="Lui A."/>
            <person name="MacDonald P."/>
            <person name="Magnisalis V."/>
            <person name="Maru K."/>
            <person name="Matthews C."/>
            <person name="McCusker W."/>
            <person name="McDonough S."/>
            <person name="Mehta T."/>
            <person name="Meldrim J."/>
            <person name="Meneus L."/>
            <person name="Mihai O."/>
            <person name="Mihalev A."/>
            <person name="Mihova T."/>
            <person name="Mittelman R."/>
            <person name="Mlenga V."/>
            <person name="Montmayeur A."/>
            <person name="Mulrain L."/>
            <person name="Navidi A."/>
            <person name="Naylor J."/>
            <person name="Negash T."/>
            <person name="Nguyen T."/>
            <person name="Nguyen N."/>
            <person name="Nicol R."/>
            <person name="Norbu C."/>
            <person name="Norbu N."/>
            <person name="Novod N."/>
            <person name="O'Neill B."/>
            <person name="Osman S."/>
            <person name="Markiewicz E."/>
            <person name="Oyono O.L."/>
            <person name="Patti C."/>
            <person name="Phunkhang P."/>
            <person name="Pierre F."/>
            <person name="Priest M."/>
            <person name="Raghuraman S."/>
            <person name="Rege F."/>
            <person name="Reyes R."/>
            <person name="Rise C."/>
            <person name="Rogov P."/>
            <person name="Ross K."/>
            <person name="Ryan E."/>
            <person name="Settipalli S."/>
            <person name="Shea T."/>
            <person name="Sherpa N."/>
            <person name="Shi L."/>
            <person name="Shih D."/>
            <person name="Sparrow T."/>
            <person name="Spaulding J."/>
            <person name="Stalker J."/>
            <person name="Stange-Thomann N."/>
            <person name="Stavropoulos S."/>
            <person name="Stone C."/>
            <person name="Strader C."/>
            <person name="Tesfaye S."/>
            <person name="Thomson T."/>
            <person name="Thoulutsang Y."/>
            <person name="Thoulutsang D."/>
            <person name="Topham K."/>
            <person name="Topping I."/>
            <person name="Tsamla T."/>
            <person name="Vassiliev H."/>
            <person name="Vo A."/>
            <person name="Wangchuk T."/>
            <person name="Wangdi T."/>
            <person name="Weiand M."/>
            <person name="Wilkinson J."/>
            <person name="Wilson A."/>
            <person name="Yadav S."/>
            <person name="Young G."/>
            <person name="Yu Q."/>
            <person name="Zembek L."/>
            <person name="Zhong D."/>
            <person name="Zimmer A."/>
            <person name="Zwirko Z."/>
            <person name="Jaffe D.B."/>
            <person name="Alvarez P."/>
            <person name="Brockman W."/>
            <person name="Butler J."/>
            <person name="Chin C."/>
            <person name="Gnerre S."/>
            <person name="Grabherr M."/>
            <person name="Kleber M."/>
            <person name="Mauceli E."/>
            <person name="MacCallum I."/>
        </authorList>
    </citation>
    <scope>NUCLEOTIDE SEQUENCE [LARGE SCALE GENOMIC DNA]</scope>
    <source>
        <strain evidence="3">MSH-3 / Tucson 14011-0111.49</strain>
    </source>
</reference>
<name>B4G5B9_DROPE</name>
<feature type="region of interest" description="Disordered" evidence="1">
    <location>
        <begin position="1"/>
        <end position="104"/>
    </location>
</feature>
<feature type="region of interest" description="Disordered" evidence="1">
    <location>
        <begin position="191"/>
        <end position="211"/>
    </location>
</feature>
<evidence type="ECO:0000313" key="2">
    <source>
        <dbReference type="EMBL" id="EDW24785.1"/>
    </source>
</evidence>
<dbReference type="OrthoDB" id="75801at2759"/>
<dbReference type="HOGENOM" id="CLU_1166912_0_0_1"/>
<evidence type="ECO:0000313" key="3">
    <source>
        <dbReference type="Proteomes" id="UP000008744"/>
    </source>
</evidence>
<dbReference type="STRING" id="7234.B4G5B9"/>
<keyword evidence="3" id="KW-1185">Reference proteome</keyword>
<proteinExistence type="predicted"/>
<feature type="compositionally biased region" description="Basic and acidic residues" evidence="1">
    <location>
        <begin position="43"/>
        <end position="54"/>
    </location>
</feature>
<gene>
    <name evidence="2" type="primary">Dper\GL23207</name>
    <name evidence="2" type="ORF">Dper_GL23207</name>
</gene>